<gene>
    <name evidence="3" type="ORF">HF838_13065</name>
</gene>
<comment type="caution">
    <text evidence="3">The sequence shown here is derived from an EMBL/GenBank/DDBJ whole genome shotgun (WGS) entry which is preliminary data.</text>
</comment>
<dbReference type="InterPro" id="IPR050902">
    <property type="entry name" value="ABC_Transporter_SBP"/>
</dbReference>
<protein>
    <submittedName>
        <fullName evidence="3">ABC transporter substrate-binding protein</fullName>
    </submittedName>
</protein>
<dbReference type="AlphaFoldDB" id="A0A848CW66"/>
<evidence type="ECO:0000313" key="4">
    <source>
        <dbReference type="Proteomes" id="UP000561326"/>
    </source>
</evidence>
<evidence type="ECO:0000313" key="3">
    <source>
        <dbReference type="EMBL" id="NME99191.1"/>
    </source>
</evidence>
<dbReference type="PANTHER" id="PTHR30535:SF7">
    <property type="entry name" value="IRON(III) DICITRATE-BINDING PROTEIN"/>
    <property type="match status" value="1"/>
</dbReference>
<dbReference type="SUPFAM" id="SSF53807">
    <property type="entry name" value="Helical backbone' metal receptor"/>
    <property type="match status" value="1"/>
</dbReference>
<dbReference type="RefSeq" id="WP_168975448.1">
    <property type="nucleotide sequence ID" value="NZ_JABAGO010000024.1"/>
</dbReference>
<name>A0A848CW66_ANEAE</name>
<reference evidence="3 4" key="1">
    <citation type="submission" date="2020-04" db="EMBL/GenBank/DDBJ databases">
        <authorList>
            <person name="Hitch T.C.A."/>
            <person name="Wylensek D."/>
            <person name="Clavel T."/>
        </authorList>
    </citation>
    <scope>NUCLEOTIDE SEQUENCE [LARGE SCALE GENOMIC DNA]</scope>
    <source>
        <strain evidence="3 4">WB01_D5_05</strain>
    </source>
</reference>
<dbReference type="CDD" id="cd01148">
    <property type="entry name" value="TroA_a"/>
    <property type="match status" value="1"/>
</dbReference>
<dbReference type="EMBL" id="JABAGO010000024">
    <property type="protein sequence ID" value="NME99191.1"/>
    <property type="molecule type" value="Genomic_DNA"/>
</dbReference>
<dbReference type="Proteomes" id="UP000561326">
    <property type="component" value="Unassembled WGS sequence"/>
</dbReference>
<dbReference type="Pfam" id="PF01497">
    <property type="entry name" value="Peripla_BP_2"/>
    <property type="match status" value="1"/>
</dbReference>
<accession>A0A848CW66</accession>
<dbReference type="InterPro" id="IPR002491">
    <property type="entry name" value="ABC_transptr_periplasmic_BD"/>
</dbReference>
<evidence type="ECO:0000256" key="1">
    <source>
        <dbReference type="ARBA" id="ARBA00008814"/>
    </source>
</evidence>
<dbReference type="PROSITE" id="PS50983">
    <property type="entry name" value="FE_B12_PBP"/>
    <property type="match status" value="1"/>
</dbReference>
<sequence length="337" mass="37574">MKMIHKLSFVYMLLFIMIILSSCGSTGDKAQPADTTGNKAAAKDTKPYEKVVINNMGQTVTFTEPPKRAVTLNQHVTEIMLALGLQDSMVGTAYLDDKILPEFQDAYSKIPVLSDKYPSKEVFMATGPDFAYAGWRSAFTEKSLGTVQELSESGIKTYVQESSTMAAPNLEDVYKDIHTIGRIFNVEAKANAVIGKMKQDIEQITKRIGPIEKPLRVFIYDNGDDKAKTAANNYMTKLISMVGGKNIFDDIQQGWTDVSWEEVINRNPEVIVIVDYGDKTVEQKRDLLLAKKELSDISAIKNKRFIILPLSAAAEGIRAPYALEMLAKGFYPDKFKK</sequence>
<proteinExistence type="inferred from homology"/>
<dbReference type="PANTHER" id="PTHR30535">
    <property type="entry name" value="VITAMIN B12-BINDING PROTEIN"/>
    <property type="match status" value="1"/>
</dbReference>
<evidence type="ECO:0000259" key="2">
    <source>
        <dbReference type="PROSITE" id="PS50983"/>
    </source>
</evidence>
<organism evidence="3 4">
    <name type="scientific">Aneurinibacillus aneurinilyticus</name>
    <name type="common">Bacillus aneurinolyticus</name>
    <dbReference type="NCBI Taxonomy" id="1391"/>
    <lineage>
        <taxon>Bacteria</taxon>
        <taxon>Bacillati</taxon>
        <taxon>Bacillota</taxon>
        <taxon>Bacilli</taxon>
        <taxon>Bacillales</taxon>
        <taxon>Paenibacillaceae</taxon>
        <taxon>Aneurinibacillus group</taxon>
        <taxon>Aneurinibacillus</taxon>
    </lineage>
</organism>
<dbReference type="Gene3D" id="3.40.50.1980">
    <property type="entry name" value="Nitrogenase molybdenum iron protein domain"/>
    <property type="match status" value="2"/>
</dbReference>
<dbReference type="PROSITE" id="PS51257">
    <property type="entry name" value="PROKAR_LIPOPROTEIN"/>
    <property type="match status" value="1"/>
</dbReference>
<comment type="similarity">
    <text evidence="1">Belongs to the bacterial solute-binding protein 8 family.</text>
</comment>
<feature type="domain" description="Fe/B12 periplasmic-binding" evidence="2">
    <location>
        <begin position="68"/>
        <end position="334"/>
    </location>
</feature>